<proteinExistence type="predicted"/>
<evidence type="ECO:0000256" key="7">
    <source>
        <dbReference type="ARBA" id="ARBA00023329"/>
    </source>
</evidence>
<dbReference type="Gene3D" id="1.10.8.270">
    <property type="entry name" value="putative rabgap domain of human tbc1 domain family member 14 like domains"/>
    <property type="match status" value="1"/>
</dbReference>
<comment type="subcellular location">
    <subcellularLocation>
        <location evidence="1">Cytoplasmic vesicle</location>
    </subcellularLocation>
    <subcellularLocation>
        <location evidence="2">Golgi apparatus</location>
    </subcellularLocation>
</comment>
<dbReference type="FunFam" id="1.10.10.750:FF:000001">
    <property type="entry name" value="TBC1 domain family member 10A"/>
    <property type="match status" value="1"/>
</dbReference>
<feature type="compositionally biased region" description="Polar residues" evidence="11">
    <location>
        <begin position="660"/>
        <end position="669"/>
    </location>
</feature>
<feature type="compositionally biased region" description="Basic and acidic residues" evidence="11">
    <location>
        <begin position="390"/>
        <end position="401"/>
    </location>
</feature>
<dbReference type="RefSeq" id="XP_008310532.1">
    <property type="nucleotide sequence ID" value="XM_008312310.3"/>
</dbReference>
<evidence type="ECO:0000256" key="6">
    <source>
        <dbReference type="ARBA" id="ARBA00023034"/>
    </source>
</evidence>
<dbReference type="FunFam" id="1.10.8.270:FF:000010">
    <property type="entry name" value="Putative USP6 N-terminal-like protein"/>
    <property type="match status" value="1"/>
</dbReference>
<comment type="function">
    <text evidence="8">Acts as a GTPase-activating protein for RAB5A and RAB43. Involved in receptor trafficking. In complex with EPS8 inhibits internalization of EGFR. Involved in retrograde transport from the endocytic pathway to the Golgi apparatus. Involved in the transport of Shiga toxin from early and recycling endosomes to the trans-Golgi network. Required for structural integrity of the Golgi complex.</text>
</comment>
<evidence type="ECO:0000256" key="1">
    <source>
        <dbReference type="ARBA" id="ARBA00004541"/>
    </source>
</evidence>
<dbReference type="KEGG" id="csem:103380372"/>
<dbReference type="GeneID" id="103380372"/>
<dbReference type="STRING" id="244447.ENSCSEP00000012734"/>
<dbReference type="SMART" id="SM00164">
    <property type="entry name" value="TBC"/>
    <property type="match status" value="1"/>
</dbReference>
<keyword evidence="14" id="KW-1185">Reference proteome</keyword>
<dbReference type="GeneTree" id="ENSGT00940000161238"/>
<dbReference type="GO" id="GO:0031410">
    <property type="term" value="C:cytoplasmic vesicle"/>
    <property type="evidence" value="ECO:0007669"/>
    <property type="project" value="UniProtKB-SubCell"/>
</dbReference>
<dbReference type="InterPro" id="IPR050302">
    <property type="entry name" value="Rab_GAP_TBC_domain"/>
</dbReference>
<feature type="region of interest" description="Disordered" evidence="11">
    <location>
        <begin position="660"/>
        <end position="789"/>
    </location>
</feature>
<evidence type="ECO:0000259" key="12">
    <source>
        <dbReference type="PROSITE" id="PS50086"/>
    </source>
</evidence>
<reference evidence="13 14" key="1">
    <citation type="journal article" date="2014" name="Nat. Genet.">
        <title>Whole-genome sequence of a flatfish provides insights into ZW sex chromosome evolution and adaptation to a benthic lifestyle.</title>
        <authorList>
            <person name="Chen S."/>
            <person name="Zhang G."/>
            <person name="Shao C."/>
            <person name="Huang Q."/>
            <person name="Liu G."/>
            <person name="Zhang P."/>
            <person name="Song W."/>
            <person name="An N."/>
            <person name="Chalopin D."/>
            <person name="Volff J.N."/>
            <person name="Hong Y."/>
            <person name="Li Q."/>
            <person name="Sha Z."/>
            <person name="Zhou H."/>
            <person name="Xie M."/>
            <person name="Yu Q."/>
            <person name="Liu Y."/>
            <person name="Xiang H."/>
            <person name="Wang N."/>
            <person name="Wu K."/>
            <person name="Yang C."/>
            <person name="Zhou Q."/>
            <person name="Liao X."/>
            <person name="Yang L."/>
            <person name="Hu Q."/>
            <person name="Zhang J."/>
            <person name="Meng L."/>
            <person name="Jin L."/>
            <person name="Tian Y."/>
            <person name="Lian J."/>
            <person name="Yang J."/>
            <person name="Miao G."/>
            <person name="Liu S."/>
            <person name="Liang Z."/>
            <person name="Yan F."/>
            <person name="Li Y."/>
            <person name="Sun B."/>
            <person name="Zhang H."/>
            <person name="Zhang J."/>
            <person name="Zhu Y."/>
            <person name="Du M."/>
            <person name="Zhao Y."/>
            <person name="Schartl M."/>
            <person name="Tang Q."/>
            <person name="Wang J."/>
        </authorList>
    </citation>
    <scope>NUCLEOTIDE SEQUENCE</scope>
</reference>
<dbReference type="OrthoDB" id="294251at2759"/>
<evidence type="ECO:0000256" key="4">
    <source>
        <dbReference type="ARBA" id="ARBA00022553"/>
    </source>
</evidence>
<evidence type="ECO:0000256" key="9">
    <source>
        <dbReference type="ARBA" id="ARBA00064037"/>
    </source>
</evidence>
<dbReference type="GO" id="GO:0005096">
    <property type="term" value="F:GTPase activator activity"/>
    <property type="evidence" value="ECO:0007669"/>
    <property type="project" value="UniProtKB-KW"/>
</dbReference>
<dbReference type="Proteomes" id="UP000265120">
    <property type="component" value="Chromosome 6"/>
</dbReference>
<dbReference type="PROSITE" id="PS50086">
    <property type="entry name" value="TBC_RABGAP"/>
    <property type="match status" value="1"/>
</dbReference>
<dbReference type="FunFam" id="1.10.472.80:FF:000019">
    <property type="entry name" value="USP6 N-terminal like"/>
    <property type="match status" value="1"/>
</dbReference>
<feature type="compositionally biased region" description="Polar residues" evidence="11">
    <location>
        <begin position="750"/>
        <end position="762"/>
    </location>
</feature>
<evidence type="ECO:0000256" key="3">
    <source>
        <dbReference type="ARBA" id="ARBA00022468"/>
    </source>
</evidence>
<organism evidence="13 14">
    <name type="scientific">Cynoglossus semilaevis</name>
    <name type="common">Tongue sole</name>
    <dbReference type="NCBI Taxonomy" id="244447"/>
    <lineage>
        <taxon>Eukaryota</taxon>
        <taxon>Metazoa</taxon>
        <taxon>Chordata</taxon>
        <taxon>Craniata</taxon>
        <taxon>Vertebrata</taxon>
        <taxon>Euteleostomi</taxon>
        <taxon>Actinopterygii</taxon>
        <taxon>Neopterygii</taxon>
        <taxon>Teleostei</taxon>
        <taxon>Neoteleostei</taxon>
        <taxon>Acanthomorphata</taxon>
        <taxon>Carangaria</taxon>
        <taxon>Pleuronectiformes</taxon>
        <taxon>Pleuronectoidei</taxon>
        <taxon>Cynoglossidae</taxon>
        <taxon>Cynoglossinae</taxon>
        <taxon>Cynoglossus</taxon>
    </lineage>
</organism>
<sequence length="789" mass="89501">MKKDIDTLISEERNEIISKYDKGRQEGVKIDPWEDADYSICKVIDRFGFLHEEELPTPSALEEKQKQQGLERVQKWLKMVKNWNKYKNSDKLVKRVYKGIPLQLRGQAWALLLDIEKVKGENQGKYEKMKQQARSCSTEIRQIDLDVNRTFRNHVMFMYRFGVKQQELFHILAAYSVYNTEVSYCQGMSQIAAILLMYLNEEDAFWALSQLLTNSKHAMHGFFIPGFPKLHRFQAHHDLILSKMLPKLKKHLDKEQMATGIYTTKWFLQCFIERTPFTLTLRLWDIYLLEGEKMLTAMAYTTLKLHKKRLQKLQLEDLREFLQEQLETSFFHPDDVVVEELQVAISDLRSKKLDQILPAKSDELPKKPLGQERPVLLLPLPLEVNVQPNSHEKEEEIRHTDNNTQHQSSHHTEVCILRTNTPSLPSPDPVVVHTQRTPSPIRPFRAPPLPPKANTPRVTVETDKAGKESLPERSQATDKLQTKAGCGDTETMKEPVEWPPPYEIPDLDILSRQAEKEIMDLPVLPPPPPCYPEQFEQRKHRSESPGLKKEGAPETRCHSPHRSASPLIAQIKPFPKPPVAVDIQQKKISSSKLSSCTTFSSSYSSPRLAPPKPSKFPVSLYVPAPAGDRRPSNVSQYDNLSEADEDERCAEKLLASTPEETFSVQSNNGDFAPAVHPPSAPPVFIPPSPSLTPSSLYPSTSLPQEPEYGGDTSMYSDTQKAASPSYHKPFSRGRRNHSAFPAPLLYTGSPPGNSRPLGQSTVRAPLVQPSPGFCRMPPGGQQLPKSVTF</sequence>
<feature type="compositionally biased region" description="Low complexity" evidence="11">
    <location>
        <begin position="590"/>
        <end position="605"/>
    </location>
</feature>
<keyword evidence="3" id="KW-0343">GTPase activation</keyword>
<dbReference type="OMA" id="HATDRAY"/>
<comment type="subunit">
    <text evidence="9">Interacts with EPS8.</text>
</comment>
<dbReference type="RefSeq" id="XP_016888433.1">
    <property type="nucleotide sequence ID" value="XM_017032944.2"/>
</dbReference>
<feature type="region of interest" description="Disordered" evidence="11">
    <location>
        <begin position="389"/>
        <end position="502"/>
    </location>
</feature>
<feature type="compositionally biased region" description="Basic and acidic residues" evidence="11">
    <location>
        <begin position="460"/>
        <end position="471"/>
    </location>
</feature>
<evidence type="ECO:0000256" key="10">
    <source>
        <dbReference type="ARBA" id="ARBA00070172"/>
    </source>
</evidence>
<feature type="compositionally biased region" description="Polar residues" evidence="11">
    <location>
        <begin position="713"/>
        <end position="722"/>
    </location>
</feature>
<protein>
    <recommendedName>
        <fullName evidence="10">USP6 N-terminal-like protein</fullName>
    </recommendedName>
</protein>
<dbReference type="InterPro" id="IPR035969">
    <property type="entry name" value="Rab-GAP_TBC_sf"/>
</dbReference>
<feature type="region of interest" description="Disordered" evidence="11">
    <location>
        <begin position="522"/>
        <end position="647"/>
    </location>
</feature>
<feature type="compositionally biased region" description="Pro residues" evidence="11">
    <location>
        <begin position="675"/>
        <end position="690"/>
    </location>
</feature>
<keyword evidence="5" id="KW-0007">Acetylation</keyword>
<dbReference type="GO" id="GO:0031267">
    <property type="term" value="F:small GTPase binding"/>
    <property type="evidence" value="ECO:0007669"/>
    <property type="project" value="TreeGrafter"/>
</dbReference>
<dbReference type="InParanoid" id="A0A3P8VEQ9"/>
<dbReference type="InterPro" id="IPR000195">
    <property type="entry name" value="Rab-GAP-TBC_dom"/>
</dbReference>
<evidence type="ECO:0000256" key="8">
    <source>
        <dbReference type="ARBA" id="ARBA00059926"/>
    </source>
</evidence>
<dbReference type="FunCoup" id="A0A3P8VEQ9">
    <property type="interactions" value="70"/>
</dbReference>
<name>A0A3P8VEQ9_CYNSE</name>
<evidence type="ECO:0000256" key="2">
    <source>
        <dbReference type="ARBA" id="ARBA00004555"/>
    </source>
</evidence>
<dbReference type="GO" id="GO:0005794">
    <property type="term" value="C:Golgi apparatus"/>
    <property type="evidence" value="ECO:0007669"/>
    <property type="project" value="UniProtKB-SubCell"/>
</dbReference>
<dbReference type="AlphaFoldDB" id="A0A3P8VEQ9"/>
<keyword evidence="4" id="KW-0597">Phosphoprotein</keyword>
<dbReference type="SUPFAM" id="SSF47923">
    <property type="entry name" value="Ypt/Rab-GAP domain of gyp1p"/>
    <property type="match status" value="2"/>
</dbReference>
<dbReference type="PANTHER" id="PTHR47219:SF25">
    <property type="entry name" value="RAB-GAP TBC DOMAIN-CONTAINING PROTEIN"/>
    <property type="match status" value="1"/>
</dbReference>
<evidence type="ECO:0000313" key="14">
    <source>
        <dbReference type="Proteomes" id="UP000265120"/>
    </source>
</evidence>
<dbReference type="Gene3D" id="1.10.10.750">
    <property type="entry name" value="Ypt/Rab-GAP domain of gyp1p, domain 1"/>
    <property type="match status" value="1"/>
</dbReference>
<keyword evidence="6" id="KW-0333">Golgi apparatus</keyword>
<dbReference type="PANTHER" id="PTHR47219">
    <property type="entry name" value="RAB GTPASE-ACTIVATING PROTEIN 1-LIKE"/>
    <property type="match status" value="1"/>
</dbReference>
<dbReference type="Pfam" id="PF00566">
    <property type="entry name" value="RabGAP-TBC"/>
    <property type="match status" value="1"/>
</dbReference>
<evidence type="ECO:0000256" key="11">
    <source>
        <dbReference type="SAM" id="MobiDB-lite"/>
    </source>
</evidence>
<keyword evidence="7" id="KW-0968">Cytoplasmic vesicle</keyword>
<dbReference type="Gene3D" id="1.10.472.80">
    <property type="entry name" value="Ypt/Rab-GAP domain of gyp1p, domain 3"/>
    <property type="match status" value="1"/>
</dbReference>
<dbReference type="Ensembl" id="ENSCSET00000012888.1">
    <property type="protein sequence ID" value="ENSCSEP00000012734.1"/>
    <property type="gene ID" value="ENSCSEG00000008239.1"/>
</dbReference>
<reference evidence="13" key="3">
    <citation type="submission" date="2025-09" db="UniProtKB">
        <authorList>
            <consortium name="Ensembl"/>
        </authorList>
    </citation>
    <scope>IDENTIFICATION</scope>
</reference>
<feature type="domain" description="Rab-GAP TBC" evidence="12">
    <location>
        <begin position="99"/>
        <end position="291"/>
    </location>
</feature>
<reference evidence="13" key="2">
    <citation type="submission" date="2025-08" db="UniProtKB">
        <authorList>
            <consortium name="Ensembl"/>
        </authorList>
    </citation>
    <scope>IDENTIFICATION</scope>
</reference>
<feature type="compositionally biased region" description="Low complexity" evidence="11">
    <location>
        <begin position="691"/>
        <end position="703"/>
    </location>
</feature>
<accession>A0A3P8VEQ9</accession>
<feature type="compositionally biased region" description="Basic and acidic residues" evidence="11">
    <location>
        <begin position="542"/>
        <end position="557"/>
    </location>
</feature>
<evidence type="ECO:0000256" key="5">
    <source>
        <dbReference type="ARBA" id="ARBA00022990"/>
    </source>
</evidence>
<evidence type="ECO:0000313" key="13">
    <source>
        <dbReference type="Ensembl" id="ENSCSEP00000012734.1"/>
    </source>
</evidence>